<dbReference type="EMBL" id="LMYI01000002">
    <property type="protein sequence ID" value="POS64880.1"/>
    <property type="molecule type" value="Genomic_DNA"/>
</dbReference>
<feature type="transmembrane region" description="Helical" evidence="1">
    <location>
        <begin position="66"/>
        <end position="87"/>
    </location>
</feature>
<dbReference type="PANTHER" id="PTHR34219">
    <property type="entry name" value="IRON-REGULATED INNER MEMBRANE PROTEIN-RELATED"/>
    <property type="match status" value="1"/>
</dbReference>
<proteinExistence type="predicted"/>
<keyword evidence="3" id="KW-1185">Reference proteome</keyword>
<dbReference type="Pfam" id="PF03929">
    <property type="entry name" value="PepSY_TM"/>
    <property type="match status" value="1"/>
</dbReference>
<feature type="transmembrane region" description="Helical" evidence="1">
    <location>
        <begin position="501"/>
        <end position="522"/>
    </location>
</feature>
<feature type="transmembrane region" description="Helical" evidence="1">
    <location>
        <begin position="327"/>
        <end position="349"/>
    </location>
</feature>
<dbReference type="PANTHER" id="PTHR34219:SF9">
    <property type="entry name" value="IRON-REGULATED INNER MEMBRANE PROTEIN"/>
    <property type="match status" value="1"/>
</dbReference>
<feature type="transmembrane region" description="Helical" evidence="1">
    <location>
        <begin position="99"/>
        <end position="121"/>
    </location>
</feature>
<comment type="caution">
    <text evidence="2">The sequence shown here is derived from an EMBL/GenBank/DDBJ whole genome shotgun (WGS) entry which is preliminary data.</text>
</comment>
<evidence type="ECO:0000313" key="3">
    <source>
        <dbReference type="Proteomes" id="UP000237218"/>
    </source>
</evidence>
<evidence type="ECO:0000313" key="2">
    <source>
        <dbReference type="EMBL" id="POS64880.1"/>
    </source>
</evidence>
<evidence type="ECO:0008006" key="4">
    <source>
        <dbReference type="Google" id="ProtNLM"/>
    </source>
</evidence>
<protein>
    <recommendedName>
        <fullName evidence="4">PepSY domain-containing protein</fullName>
    </recommendedName>
</protein>
<sequence>MAAMGSCLRCHGRLFLPWWAWHGTAVHHAHPLGHSHFHPVPYVLMEESQGRDRRPVPPQPHPSAVLWLRLGIGGLLAALFIMAACWADITLPCFRPYGMTGFCLLMTGACLAGITGLTLCIGLGPWQKLQHLAIRYRALHGWIGITTGTLLSMSFLAGTMTLFAAPLQQWSQPPLPDHGALPLADIPATLDQILTSRTEDLPSIFPGLHYRVGLKTSDTATLSIPTGPELPLGLPASHILISLPASHTPSLHQLTLSPVPTFIGGLHRRLGLPLPENWAMPLVGTVCLLYGLALLSGVILLLPGIWRHLMSVRLLGHSRRLWLDLHSLLGLCSLPFHLIIALTTALFAFSPLLYPVSSRHDGIQQATAREMPSASSLLPPEKALSFLHELAPDFHPLTLDYVLPPHGTDSQAERLALHAPLYNANGERSLPPAGQSYLLAEGTDLQNPLIGRDRGAVLLTPETGHLIDSQNLPGQQTPARHILTWCLALHFGSFGGEFVRWLYVALGLCGVGFFHAANQLWLNTHRRRKPEQTSCVETPATLWLGRLSEGTLLGCLLGLCGIIAISPLMTHLTPIPHLSSVSTPDMEHSYQQTSLAYHGLIALTLVSYCLLPRALCRGIILALAAFCLSGAVTIVLMRHTAVQTPLAAELTIAFSFASLALWAGSLLTLYRWKQVAPTGR</sequence>
<gene>
    <name evidence="2" type="ORF">ASQ42_01970</name>
</gene>
<feature type="transmembrane region" description="Helical" evidence="1">
    <location>
        <begin position="278"/>
        <end position="306"/>
    </location>
</feature>
<keyword evidence="1" id="KW-0812">Transmembrane</keyword>
<feature type="transmembrane region" description="Helical" evidence="1">
    <location>
        <begin position="618"/>
        <end position="638"/>
    </location>
</feature>
<evidence type="ECO:0000256" key="1">
    <source>
        <dbReference type="SAM" id="Phobius"/>
    </source>
</evidence>
<dbReference type="Proteomes" id="UP000237218">
    <property type="component" value="Unassembled WGS sequence"/>
</dbReference>
<keyword evidence="1" id="KW-0472">Membrane</keyword>
<organism evidence="2 3">
    <name type="scientific">Parasaccharibacter apium</name>
    <dbReference type="NCBI Taxonomy" id="1510841"/>
    <lineage>
        <taxon>Bacteria</taxon>
        <taxon>Pseudomonadati</taxon>
        <taxon>Pseudomonadota</taxon>
        <taxon>Alphaproteobacteria</taxon>
        <taxon>Acetobacterales</taxon>
        <taxon>Acetobacteraceae</taxon>
        <taxon>Parasaccharibacter</taxon>
    </lineage>
</organism>
<keyword evidence="1" id="KW-1133">Transmembrane helix</keyword>
<feature type="transmembrane region" description="Helical" evidence="1">
    <location>
        <begin position="595"/>
        <end position="611"/>
    </location>
</feature>
<feature type="transmembrane region" description="Helical" evidence="1">
    <location>
        <begin position="650"/>
        <end position="670"/>
    </location>
</feature>
<reference evidence="2 3" key="1">
    <citation type="submission" date="2018-02" db="EMBL/GenBank/DDBJ databases">
        <title>Draft genome sequences of four Parasaccharibacter apium strains isolated from honey bees.</title>
        <authorList>
            <person name="Corby-Harris V.L."/>
            <person name="Anderson K.E."/>
        </authorList>
    </citation>
    <scope>NUCLEOTIDE SEQUENCE [LARGE SCALE GENOMIC DNA]</scope>
    <source>
        <strain evidence="2 3">B8</strain>
    </source>
</reference>
<feature type="transmembrane region" description="Helical" evidence="1">
    <location>
        <begin position="142"/>
        <end position="165"/>
    </location>
</feature>
<name>A0ABX4ZP98_9PROT</name>
<dbReference type="InterPro" id="IPR005625">
    <property type="entry name" value="PepSY-ass_TM"/>
</dbReference>
<feature type="transmembrane region" description="Helical" evidence="1">
    <location>
        <begin position="552"/>
        <end position="575"/>
    </location>
</feature>
<accession>A0ABX4ZP98</accession>